<dbReference type="Pfam" id="PF07905">
    <property type="entry name" value="PucR"/>
    <property type="match status" value="1"/>
</dbReference>
<dbReference type="Gene3D" id="1.10.10.2840">
    <property type="entry name" value="PucR C-terminal helix-turn-helix domain"/>
    <property type="match status" value="1"/>
</dbReference>
<evidence type="ECO:0000259" key="3">
    <source>
        <dbReference type="PROSITE" id="PS50887"/>
    </source>
</evidence>
<gene>
    <name evidence="4" type="ORF">CJ198_06215</name>
</gene>
<dbReference type="PANTHER" id="PTHR33744">
    <property type="entry name" value="CARBOHYDRATE DIACID REGULATOR"/>
    <property type="match status" value="1"/>
</dbReference>
<dbReference type="AlphaFoldDB" id="A0A2N6PJL4"/>
<evidence type="ECO:0000313" key="5">
    <source>
        <dbReference type="Proteomes" id="UP000235703"/>
    </source>
</evidence>
<dbReference type="InterPro" id="IPR042070">
    <property type="entry name" value="PucR_C-HTH_sf"/>
</dbReference>
<dbReference type="PANTHER" id="PTHR33744:SF7">
    <property type="entry name" value="PUCR FAMILY TRANSCRIPTIONAL REGULATOR"/>
    <property type="match status" value="1"/>
</dbReference>
<evidence type="ECO:0000256" key="2">
    <source>
        <dbReference type="SAM" id="MobiDB-lite"/>
    </source>
</evidence>
<dbReference type="InterPro" id="IPR012914">
    <property type="entry name" value="PucR_dom"/>
</dbReference>
<comment type="caution">
    <text evidence="4">The sequence shown here is derived from an EMBL/GenBank/DDBJ whole genome shotgun (WGS) entry which is preliminary data.</text>
</comment>
<organism evidence="4 5">
    <name type="scientific">Brevibacterium luteolum</name>
    <dbReference type="NCBI Taxonomy" id="199591"/>
    <lineage>
        <taxon>Bacteria</taxon>
        <taxon>Bacillati</taxon>
        <taxon>Actinomycetota</taxon>
        <taxon>Actinomycetes</taxon>
        <taxon>Micrococcales</taxon>
        <taxon>Brevibacteriaceae</taxon>
        <taxon>Brevibacterium</taxon>
    </lineage>
</organism>
<dbReference type="Proteomes" id="UP000235703">
    <property type="component" value="Unassembled WGS sequence"/>
</dbReference>
<dbReference type="InterPro" id="IPR051448">
    <property type="entry name" value="CdaR-like_regulators"/>
</dbReference>
<dbReference type="Pfam" id="PF13556">
    <property type="entry name" value="HTH_30"/>
    <property type="match status" value="1"/>
</dbReference>
<name>A0A2N6PJL4_9MICO</name>
<proteinExistence type="inferred from homology"/>
<feature type="region of interest" description="Disordered" evidence="2">
    <location>
        <begin position="1"/>
        <end position="24"/>
    </location>
</feature>
<accession>A0A2N6PJL4</accession>
<dbReference type="InterPro" id="IPR000160">
    <property type="entry name" value="GGDEF_dom"/>
</dbReference>
<protein>
    <submittedName>
        <fullName evidence="4">CdaR family transcriptional regulator</fullName>
    </submittedName>
</protein>
<dbReference type="InterPro" id="IPR025736">
    <property type="entry name" value="PucR_C-HTH_dom"/>
</dbReference>
<dbReference type="EMBL" id="PNFZ01000002">
    <property type="protein sequence ID" value="PMB98881.1"/>
    <property type="molecule type" value="Genomic_DNA"/>
</dbReference>
<reference evidence="4 5" key="1">
    <citation type="submission" date="2017-09" db="EMBL/GenBank/DDBJ databases">
        <title>Bacterial strain isolated from the female urinary microbiota.</title>
        <authorList>
            <person name="Thomas-White K."/>
            <person name="Kumar N."/>
            <person name="Forster S."/>
            <person name="Putonti C."/>
            <person name="Lawley T."/>
            <person name="Wolfe A.J."/>
        </authorList>
    </citation>
    <scope>NUCLEOTIDE SEQUENCE [LARGE SCALE GENOMIC DNA]</scope>
    <source>
        <strain evidence="4 5">UMB0680</strain>
    </source>
</reference>
<comment type="similarity">
    <text evidence="1">Belongs to the CdaR family.</text>
</comment>
<keyword evidence="5" id="KW-1185">Reference proteome</keyword>
<evidence type="ECO:0000256" key="1">
    <source>
        <dbReference type="ARBA" id="ARBA00006754"/>
    </source>
</evidence>
<dbReference type="InterPro" id="IPR041522">
    <property type="entry name" value="CdaR_GGDEF"/>
</dbReference>
<sequence>MLIGVPSADAQTGDPADALRSPHAPDVQLGCRQQQPVRFGRDAIAGPHAGGEDIGWNMRADGRRQIVGTQPDHRDDERALPGRHCDVGGCRDVGGRCEVQASRMDTGDRPCTPRCGQRRRHRGLRRWHDNRIRGYDVHLTSVGLTARVGDMANADNHESLTRQNLPVSGGDVTVRDVLDLPSLSGTRVLAGADGLERIVSRVNVMEVPDILPWVRAQELLITTGYPLQGQQIDLGELVRQFADRQLAGVGVKPGRYLHEIPGEVLTAADSAGLPILLLPHGVGFDEIIHEVLGTVLARREQDLQQAEQILHELVTIVVTGGELDEVCSRIASHVKGTVAVTTMDGRVTAVAGQLPLAELQQLTCFDVAGRFRVEQTRVGEVQKANGICSLAVRIRGGTRDLGRLVLFTDHPMSHSQQHVVDQASAAAALVLTKMHAISAVESKYKADFVHDVLRGRIVAADRILSHATSLGWDLDRELVVVVAEYDDTGEPIETMDKQSLQERFARAWTSAVTQGDAEAVVVGAGDEVTVIAGVTAEESVERTTARVERWVGDVHGVGGGGRLTFSTGISRTAADLHALPAAYQEARKAVEVGRRLYGEQAISHFDALGVFRLLSLIDDEEEVRAFISDTLGVLADRSASSADLRETLRVLLDKNLNVAETAREMHFHYNSLRYRISKLERILGPFMTDARRRLAIHLALQAMYLTDLTDGKRTRG</sequence>
<dbReference type="Pfam" id="PF17853">
    <property type="entry name" value="GGDEF_2"/>
    <property type="match status" value="1"/>
</dbReference>
<dbReference type="PROSITE" id="PS50887">
    <property type="entry name" value="GGDEF"/>
    <property type="match status" value="1"/>
</dbReference>
<evidence type="ECO:0000313" key="4">
    <source>
        <dbReference type="EMBL" id="PMB98881.1"/>
    </source>
</evidence>
<feature type="domain" description="GGDEF" evidence="3">
    <location>
        <begin position="476"/>
        <end position="607"/>
    </location>
</feature>